<dbReference type="EMBL" id="JBHSKT010000010">
    <property type="protein sequence ID" value="MFC5271993.1"/>
    <property type="molecule type" value="Genomic_DNA"/>
</dbReference>
<evidence type="ECO:0000313" key="2">
    <source>
        <dbReference type="Proteomes" id="UP001596161"/>
    </source>
</evidence>
<dbReference type="PROSITE" id="PS51257">
    <property type="entry name" value="PROKAR_LIPOPROTEIN"/>
    <property type="match status" value="1"/>
</dbReference>
<comment type="caution">
    <text evidence="1">The sequence shown here is derived from an EMBL/GenBank/DDBJ whole genome shotgun (WGS) entry which is preliminary data.</text>
</comment>
<accession>A0ABW0EFF8</accession>
<organism evidence="1 2">
    <name type="scientific">Adhaeribacter terreus</name>
    <dbReference type="NCBI Taxonomy" id="529703"/>
    <lineage>
        <taxon>Bacteria</taxon>
        <taxon>Pseudomonadati</taxon>
        <taxon>Bacteroidota</taxon>
        <taxon>Cytophagia</taxon>
        <taxon>Cytophagales</taxon>
        <taxon>Hymenobacteraceae</taxon>
        <taxon>Adhaeribacter</taxon>
    </lineage>
</organism>
<keyword evidence="2" id="KW-1185">Reference proteome</keyword>
<name>A0ABW0EFF8_9BACT</name>
<sequence length="148" mass="16641">MRNLDKLLFAILAAVSIITTSCGDDNKNKDPQPVVVQPTKKELLIKEWKTKALIYNGVDIIDDPLSIGYKNGYYIFTDSTYVAFHVSFSHSGPWEFQSNESILTLDPDTPSEVNWTILDLTANSLKLKRGAFVSGNPTNIEWHLIPKQ</sequence>
<proteinExistence type="predicted"/>
<gene>
    <name evidence="1" type="ORF">ACFPIB_15355</name>
</gene>
<dbReference type="RefSeq" id="WP_378018351.1">
    <property type="nucleotide sequence ID" value="NZ_JBHSKT010000010.1"/>
</dbReference>
<protein>
    <submittedName>
        <fullName evidence="1">Lipocalin family protein</fullName>
    </submittedName>
</protein>
<evidence type="ECO:0000313" key="1">
    <source>
        <dbReference type="EMBL" id="MFC5271993.1"/>
    </source>
</evidence>
<reference evidence="2" key="1">
    <citation type="journal article" date="2019" name="Int. J. Syst. Evol. Microbiol.">
        <title>The Global Catalogue of Microorganisms (GCM) 10K type strain sequencing project: providing services to taxonomists for standard genome sequencing and annotation.</title>
        <authorList>
            <consortium name="The Broad Institute Genomics Platform"/>
            <consortium name="The Broad Institute Genome Sequencing Center for Infectious Disease"/>
            <person name="Wu L."/>
            <person name="Ma J."/>
        </authorList>
    </citation>
    <scope>NUCLEOTIDE SEQUENCE [LARGE SCALE GENOMIC DNA]</scope>
    <source>
        <strain evidence="2">KACC 12602</strain>
    </source>
</reference>
<dbReference type="Proteomes" id="UP001596161">
    <property type="component" value="Unassembled WGS sequence"/>
</dbReference>